<sequence>MTDHAQTRGAFRNLLGWYRPYLQGSGKTLTLGLICTAIMLACQAAIPLVFETLLHHGHWSSLVYWLMGLMVAQLVIGYFAHIAGHTVAVTSANQLRRRIFQVTLTGKSLQGHGLDRASVVSRHTTDVDYLSDAFEQTFNQGLPGVFRILISLGLLTYIEWHAGVAMAVATLVFLFIRSTIGRTLITLDRERLDANNLLGEAVDEAITSPRIISGLHLHNWITSRFNTRSHDLSEAAHHQGISIAKLVTGAHAAGLAGLLFVVLFAITSGEETLAAVAAAILYVEGVVRGLEALPSWIRSIQLALVSRARIDQILVGSDDHRKQVDAFTKSIHPGLSLETLAFPPNGIVGLVTDSSIDPGLVLSILAAGHHKDSWRETLDGHHLRTAHVNLDVVLVPDDPSGFNSTIREQVHAVAPELSDAHIRALLKQVGIDDFSISENGLDSPLGPGSALLTPNERQRLSLAIALAAAPITLLVGPLISLADSETARPLLKVLRESNVSNIIVCLRDPDMANEVDLVLYCTAKGHQLATHEELLVSSPEYSQLWSRRLSTGEIDLSSIGIEAGQHENLLTRMLTERYEAGDYIYRQGAPADRVVFIISGSVEIATQDDEGHQRRVAILGPGNHCGDLRLTVGEERGEHAIAIQTTVTRSLSREAISAGMMGLLDRTPAERRIVASILREGSSSLEEISARLTEFDHAELSKAIDLLLSDGALRESEGRYSVIQKRAVKAGGRALLDKLNFD</sequence>
<dbReference type="GO" id="GO:0015421">
    <property type="term" value="F:ABC-type oligopeptide transporter activity"/>
    <property type="evidence" value="ECO:0007669"/>
    <property type="project" value="TreeGrafter"/>
</dbReference>
<dbReference type="InterPro" id="IPR027417">
    <property type="entry name" value="P-loop_NTPase"/>
</dbReference>
<dbReference type="InterPro" id="IPR039421">
    <property type="entry name" value="Type_1_exporter"/>
</dbReference>
<dbReference type="SUPFAM" id="SSF52540">
    <property type="entry name" value="P-loop containing nucleoside triphosphate hydrolases"/>
    <property type="match status" value="1"/>
</dbReference>
<dbReference type="InterPro" id="IPR018490">
    <property type="entry name" value="cNMP-bd_dom_sf"/>
</dbReference>
<dbReference type="PANTHER" id="PTHR43394:SF1">
    <property type="entry name" value="ATP-BINDING CASSETTE SUB-FAMILY B MEMBER 10, MITOCHONDRIAL"/>
    <property type="match status" value="1"/>
</dbReference>
<feature type="transmembrane region" description="Helical" evidence="5">
    <location>
        <begin position="148"/>
        <end position="176"/>
    </location>
</feature>
<reference evidence="8" key="1">
    <citation type="submission" date="2020-05" db="EMBL/GenBank/DDBJ databases">
        <authorList>
            <person name="Chiriac C."/>
            <person name="Salcher M."/>
            <person name="Ghai R."/>
            <person name="Kavagutti S V."/>
        </authorList>
    </citation>
    <scope>NUCLEOTIDE SEQUENCE</scope>
</reference>
<dbReference type="InterPro" id="IPR000595">
    <property type="entry name" value="cNMP-bd_dom"/>
</dbReference>
<evidence type="ECO:0000313" key="9">
    <source>
        <dbReference type="EMBL" id="CAB5037839.1"/>
    </source>
</evidence>
<dbReference type="EMBL" id="CAFBMC010000041">
    <property type="protein sequence ID" value="CAB4899578.1"/>
    <property type="molecule type" value="Genomic_DNA"/>
</dbReference>
<evidence type="ECO:0000256" key="1">
    <source>
        <dbReference type="ARBA" id="ARBA00004141"/>
    </source>
</evidence>
<dbReference type="GO" id="GO:0005524">
    <property type="term" value="F:ATP binding"/>
    <property type="evidence" value="ECO:0007669"/>
    <property type="project" value="InterPro"/>
</dbReference>
<feature type="transmembrane region" description="Helical" evidence="5">
    <location>
        <begin position="29"/>
        <end position="50"/>
    </location>
</feature>
<name>A0A6J7FZS5_9ZZZZ</name>
<evidence type="ECO:0000256" key="2">
    <source>
        <dbReference type="ARBA" id="ARBA00022692"/>
    </source>
</evidence>
<dbReference type="InterPro" id="IPR036640">
    <property type="entry name" value="ABC1_TM_sf"/>
</dbReference>
<keyword evidence="2 5" id="KW-0812">Transmembrane</keyword>
<dbReference type="InterPro" id="IPR014710">
    <property type="entry name" value="RmlC-like_jellyroll"/>
</dbReference>
<evidence type="ECO:0000256" key="4">
    <source>
        <dbReference type="ARBA" id="ARBA00023136"/>
    </source>
</evidence>
<dbReference type="Pfam" id="PF00664">
    <property type="entry name" value="ABC_membrane"/>
    <property type="match status" value="1"/>
</dbReference>
<feature type="domain" description="ABC transmembrane type-1" evidence="7">
    <location>
        <begin position="31"/>
        <end position="302"/>
    </location>
</feature>
<organism evidence="8">
    <name type="scientific">freshwater metagenome</name>
    <dbReference type="NCBI Taxonomy" id="449393"/>
    <lineage>
        <taxon>unclassified sequences</taxon>
        <taxon>metagenomes</taxon>
        <taxon>ecological metagenomes</taxon>
    </lineage>
</organism>
<dbReference type="PANTHER" id="PTHR43394">
    <property type="entry name" value="ATP-DEPENDENT PERMEASE MDL1, MITOCHONDRIAL"/>
    <property type="match status" value="1"/>
</dbReference>
<dbReference type="SUPFAM" id="SSF90123">
    <property type="entry name" value="ABC transporter transmembrane region"/>
    <property type="match status" value="1"/>
</dbReference>
<dbReference type="Gene3D" id="2.60.120.10">
    <property type="entry name" value="Jelly Rolls"/>
    <property type="match status" value="1"/>
</dbReference>
<dbReference type="SMART" id="SM00100">
    <property type="entry name" value="cNMP"/>
    <property type="match status" value="1"/>
</dbReference>
<dbReference type="PROSITE" id="PS50929">
    <property type="entry name" value="ABC_TM1F"/>
    <property type="match status" value="1"/>
</dbReference>
<comment type="subcellular location">
    <subcellularLocation>
        <location evidence="1">Membrane</location>
        <topology evidence="1">Multi-pass membrane protein</topology>
    </subcellularLocation>
</comment>
<dbReference type="SUPFAM" id="SSF51206">
    <property type="entry name" value="cAMP-binding domain-like"/>
    <property type="match status" value="1"/>
</dbReference>
<keyword evidence="4 5" id="KW-0472">Membrane</keyword>
<accession>A0A6J7FZS5</accession>
<dbReference type="Gene3D" id="1.20.1560.10">
    <property type="entry name" value="ABC transporter type 1, transmembrane domain"/>
    <property type="match status" value="1"/>
</dbReference>
<gene>
    <name evidence="8" type="ORF">UFOPK3495_00884</name>
    <name evidence="9" type="ORF">UFOPK4237_00711</name>
</gene>
<feature type="transmembrane region" description="Helical" evidence="5">
    <location>
        <begin position="246"/>
        <end position="266"/>
    </location>
</feature>
<feature type="transmembrane region" description="Helical" evidence="5">
    <location>
        <begin position="62"/>
        <end position="83"/>
    </location>
</feature>
<dbReference type="PROSITE" id="PS50042">
    <property type="entry name" value="CNMP_BINDING_3"/>
    <property type="match status" value="1"/>
</dbReference>
<keyword evidence="3 5" id="KW-1133">Transmembrane helix</keyword>
<dbReference type="InterPro" id="IPR011527">
    <property type="entry name" value="ABC1_TM_dom"/>
</dbReference>
<dbReference type="Gene3D" id="3.40.50.300">
    <property type="entry name" value="P-loop containing nucleotide triphosphate hydrolases"/>
    <property type="match status" value="1"/>
</dbReference>
<dbReference type="AlphaFoldDB" id="A0A6J7FZS5"/>
<proteinExistence type="predicted"/>
<dbReference type="EMBL" id="CAFBPZ010000037">
    <property type="protein sequence ID" value="CAB5037839.1"/>
    <property type="molecule type" value="Genomic_DNA"/>
</dbReference>
<dbReference type="Pfam" id="PF00027">
    <property type="entry name" value="cNMP_binding"/>
    <property type="match status" value="1"/>
</dbReference>
<evidence type="ECO:0000313" key="8">
    <source>
        <dbReference type="EMBL" id="CAB4899578.1"/>
    </source>
</evidence>
<evidence type="ECO:0000256" key="3">
    <source>
        <dbReference type="ARBA" id="ARBA00022989"/>
    </source>
</evidence>
<evidence type="ECO:0000259" key="7">
    <source>
        <dbReference type="PROSITE" id="PS50929"/>
    </source>
</evidence>
<feature type="domain" description="Cyclic nucleotide-binding" evidence="6">
    <location>
        <begin position="560"/>
        <end position="656"/>
    </location>
</feature>
<evidence type="ECO:0000256" key="5">
    <source>
        <dbReference type="SAM" id="Phobius"/>
    </source>
</evidence>
<evidence type="ECO:0000259" key="6">
    <source>
        <dbReference type="PROSITE" id="PS50042"/>
    </source>
</evidence>
<dbReference type="CDD" id="cd00038">
    <property type="entry name" value="CAP_ED"/>
    <property type="match status" value="1"/>
</dbReference>
<dbReference type="GO" id="GO:0016020">
    <property type="term" value="C:membrane"/>
    <property type="evidence" value="ECO:0007669"/>
    <property type="project" value="UniProtKB-SubCell"/>
</dbReference>
<protein>
    <submittedName>
        <fullName evidence="8">Unannotated protein</fullName>
    </submittedName>
</protein>